<evidence type="ECO:0000313" key="2">
    <source>
        <dbReference type="EMBL" id="KAF4041667.1"/>
    </source>
</evidence>
<name>A0A833S6I2_PHYIN</name>
<sequence>MRHWFGLLAVALLLTCETASVAVDSTRLLRTSAPTEVRGEARAIFVEALAVTEADAFLTSCQSEVKDSERLRGKVKNKYPEKKVSVLGVLSTKYDEVAAAKGLVTAKRAANSKDLATKLQADQLSGWLNSEKSVKDVFRLLRITDTGVLSAKSRKLETLDEYIKRFNEKNSQHQTDLFRALRGSFGGEDKFAVVVSRAMSFSPEEAFKIRQKLFERWIKKEYDPASVLTKVFKVPENNMASITSEMKLVTNQYKPVYNRVKGIRESATYSSTF</sequence>
<keyword evidence="1" id="KW-0732">Signal</keyword>
<comment type="caution">
    <text evidence="2">The sequence shown here is derived from an EMBL/GenBank/DDBJ whole genome shotgun (WGS) entry which is preliminary data.</text>
</comment>
<proteinExistence type="predicted"/>
<keyword evidence="3" id="KW-1185">Reference proteome</keyword>
<evidence type="ECO:0000256" key="1">
    <source>
        <dbReference type="SAM" id="SignalP"/>
    </source>
</evidence>
<evidence type="ECO:0000313" key="3">
    <source>
        <dbReference type="Proteomes" id="UP000602510"/>
    </source>
</evidence>
<organism evidence="2 3">
    <name type="scientific">Phytophthora infestans</name>
    <name type="common">Potato late blight agent</name>
    <name type="synonym">Botrytis infestans</name>
    <dbReference type="NCBI Taxonomy" id="4787"/>
    <lineage>
        <taxon>Eukaryota</taxon>
        <taxon>Sar</taxon>
        <taxon>Stramenopiles</taxon>
        <taxon>Oomycota</taxon>
        <taxon>Peronosporomycetes</taxon>
        <taxon>Peronosporales</taxon>
        <taxon>Peronosporaceae</taxon>
        <taxon>Phytophthora</taxon>
    </lineage>
</organism>
<dbReference type="AlphaFoldDB" id="A0A833S6I2"/>
<feature type="signal peptide" evidence="1">
    <location>
        <begin position="1"/>
        <end position="22"/>
    </location>
</feature>
<protein>
    <recommendedName>
        <fullName evidence="4">Secreted RxLR effector peptide protein</fullName>
    </recommendedName>
</protein>
<gene>
    <name evidence="2" type="ORF">GN244_ATG06184</name>
</gene>
<accession>A0A833S6I2</accession>
<dbReference type="EMBL" id="WSZM01000117">
    <property type="protein sequence ID" value="KAF4041667.1"/>
    <property type="molecule type" value="Genomic_DNA"/>
</dbReference>
<reference evidence="2" key="1">
    <citation type="submission" date="2020-04" db="EMBL/GenBank/DDBJ databases">
        <title>Hybrid Assembly of Korean Phytophthora infestans isolates.</title>
        <authorList>
            <person name="Prokchorchik M."/>
            <person name="Lee Y."/>
            <person name="Seo J."/>
            <person name="Cho J.-H."/>
            <person name="Park Y.-E."/>
            <person name="Jang D.-C."/>
            <person name="Im J.-S."/>
            <person name="Choi J.-G."/>
            <person name="Park H.-J."/>
            <person name="Lee G.-B."/>
            <person name="Lee Y.-G."/>
            <person name="Hong S.-Y."/>
            <person name="Cho K."/>
            <person name="Sohn K.H."/>
        </authorList>
    </citation>
    <scope>NUCLEOTIDE SEQUENCE</scope>
    <source>
        <strain evidence="2">KR_1_A1</strain>
    </source>
</reference>
<dbReference type="Proteomes" id="UP000602510">
    <property type="component" value="Unassembled WGS sequence"/>
</dbReference>
<feature type="chain" id="PRO_5032783612" description="Secreted RxLR effector peptide protein" evidence="1">
    <location>
        <begin position="23"/>
        <end position="273"/>
    </location>
</feature>
<evidence type="ECO:0008006" key="4">
    <source>
        <dbReference type="Google" id="ProtNLM"/>
    </source>
</evidence>